<dbReference type="InterPro" id="IPR005046">
    <property type="entry name" value="DUF285"/>
</dbReference>
<dbReference type="OrthoDB" id="416134at2759"/>
<sequence>MSKRAATDFDNSHTRMSNIDDGDKGSVPVSGPVSSDPTNATFAISSMTVAALKAQLDANFIKYKIKTKKSALATLLLETLKARSNIPRLNEDVQGYIVSFLSGFDSLHVATQLARGFRLRANPRLDAMLKRSNADIKVAAKAWCEDAEAAREIYGPISIWNTSEVTDMRYLFAAYDEDGYEVAKQCNEDISRFNGDLSSWNVSNITTMNSMFCEAKAFNGDLSSWDVSNVTTMEGMFHWASAFNNDLSSWDVSNVTTMKFMFGRASAFNGDLSSWDVSNVTTMKGMFFDTSAFNGDLSLWNVSNVITMAGMFQGALAFNKNNIKNWDLWEIYRSNVSI</sequence>
<comment type="caution">
    <text evidence="2">The sequence shown here is derived from an EMBL/GenBank/DDBJ whole genome shotgun (WGS) entry which is preliminary data.</text>
</comment>
<evidence type="ECO:0000256" key="1">
    <source>
        <dbReference type="SAM" id="MobiDB-lite"/>
    </source>
</evidence>
<name>A0A9W7EX83_9STRA</name>
<dbReference type="EMBL" id="BRXY01000451">
    <property type="protein sequence ID" value="GMH95869.1"/>
    <property type="molecule type" value="Genomic_DNA"/>
</dbReference>
<reference evidence="3" key="1">
    <citation type="journal article" date="2023" name="Commun. Biol.">
        <title>Genome analysis of Parmales, the sister group of diatoms, reveals the evolutionary specialization of diatoms from phago-mixotrophs to photoautotrophs.</title>
        <authorList>
            <person name="Ban H."/>
            <person name="Sato S."/>
            <person name="Yoshikawa S."/>
            <person name="Yamada K."/>
            <person name="Nakamura Y."/>
            <person name="Ichinomiya M."/>
            <person name="Sato N."/>
            <person name="Blanc-Mathieu R."/>
            <person name="Endo H."/>
            <person name="Kuwata A."/>
            <person name="Ogata H."/>
        </authorList>
    </citation>
    <scope>NUCLEOTIDE SEQUENCE [LARGE SCALE GENOMIC DNA]</scope>
    <source>
        <strain evidence="3">NIES 3701</strain>
    </source>
</reference>
<dbReference type="Proteomes" id="UP001165085">
    <property type="component" value="Unassembled WGS sequence"/>
</dbReference>
<feature type="compositionally biased region" description="Basic and acidic residues" evidence="1">
    <location>
        <begin position="1"/>
        <end position="13"/>
    </location>
</feature>
<dbReference type="AlphaFoldDB" id="A0A9W7EX83"/>
<accession>A0A9W7EX83</accession>
<dbReference type="InterPro" id="IPR011889">
    <property type="entry name" value="Liste_lipo_26"/>
</dbReference>
<keyword evidence="3" id="KW-1185">Reference proteome</keyword>
<proteinExistence type="predicted"/>
<protein>
    <recommendedName>
        <fullName evidence="4">BspA family leucine-rich repeat surface protein</fullName>
    </recommendedName>
</protein>
<organism evidence="2 3">
    <name type="scientific">Triparma strigata</name>
    <dbReference type="NCBI Taxonomy" id="1606541"/>
    <lineage>
        <taxon>Eukaryota</taxon>
        <taxon>Sar</taxon>
        <taxon>Stramenopiles</taxon>
        <taxon>Ochrophyta</taxon>
        <taxon>Bolidophyceae</taxon>
        <taxon>Parmales</taxon>
        <taxon>Triparmaceae</taxon>
        <taxon>Triparma</taxon>
    </lineage>
</organism>
<evidence type="ECO:0000313" key="3">
    <source>
        <dbReference type="Proteomes" id="UP001165085"/>
    </source>
</evidence>
<evidence type="ECO:0000313" key="2">
    <source>
        <dbReference type="EMBL" id="GMH95869.1"/>
    </source>
</evidence>
<gene>
    <name evidence="2" type="ORF">TrST_g6299</name>
</gene>
<feature type="region of interest" description="Disordered" evidence="1">
    <location>
        <begin position="1"/>
        <end position="33"/>
    </location>
</feature>
<dbReference type="NCBIfam" id="TIGR02167">
    <property type="entry name" value="Liste_lipo_26"/>
    <property type="match status" value="5"/>
</dbReference>
<dbReference type="Pfam" id="PF03382">
    <property type="entry name" value="DUF285"/>
    <property type="match status" value="1"/>
</dbReference>
<evidence type="ECO:0008006" key="4">
    <source>
        <dbReference type="Google" id="ProtNLM"/>
    </source>
</evidence>